<feature type="domain" description="Galectin" evidence="3">
    <location>
        <begin position="12"/>
        <end position="140"/>
    </location>
</feature>
<evidence type="ECO:0000313" key="5">
    <source>
        <dbReference type="Proteomes" id="UP000007875"/>
    </source>
</evidence>
<dbReference type="PANTHER" id="PTHR11346:SF147">
    <property type="entry name" value="GALECTIN"/>
    <property type="match status" value="1"/>
</dbReference>
<dbReference type="Proteomes" id="UP000007875">
    <property type="component" value="Unassembled WGS sequence"/>
</dbReference>
<organism evidence="4 5">
    <name type="scientific">Ciona savignyi</name>
    <name type="common">Pacific transparent sea squirt</name>
    <dbReference type="NCBI Taxonomy" id="51511"/>
    <lineage>
        <taxon>Eukaryota</taxon>
        <taxon>Metazoa</taxon>
        <taxon>Chordata</taxon>
        <taxon>Tunicata</taxon>
        <taxon>Ascidiacea</taxon>
        <taxon>Phlebobranchia</taxon>
        <taxon>Cionidae</taxon>
        <taxon>Ciona</taxon>
    </lineage>
</organism>
<dbReference type="eggNOG" id="KOG3587">
    <property type="taxonomic scope" value="Eukaryota"/>
</dbReference>
<dbReference type="GO" id="GO:0030246">
    <property type="term" value="F:carbohydrate binding"/>
    <property type="evidence" value="ECO:0007669"/>
    <property type="project" value="UniProtKB-UniRule"/>
</dbReference>
<dbReference type="Pfam" id="PF00337">
    <property type="entry name" value="Gal-bind_lectin"/>
    <property type="match status" value="2"/>
</dbReference>
<evidence type="ECO:0000313" key="4">
    <source>
        <dbReference type="Ensembl" id="ENSCSAVP00000003709.1"/>
    </source>
</evidence>
<reference evidence="5" key="1">
    <citation type="submission" date="2003-08" db="EMBL/GenBank/DDBJ databases">
        <authorList>
            <person name="Birren B."/>
            <person name="Nusbaum C."/>
            <person name="Abebe A."/>
            <person name="Abouelleil A."/>
            <person name="Adekoya E."/>
            <person name="Ait-zahra M."/>
            <person name="Allen N."/>
            <person name="Allen T."/>
            <person name="An P."/>
            <person name="Anderson M."/>
            <person name="Anderson S."/>
            <person name="Arachchi H."/>
            <person name="Armbruster J."/>
            <person name="Bachantsang P."/>
            <person name="Baldwin J."/>
            <person name="Barry A."/>
            <person name="Bayul T."/>
            <person name="Blitshsteyn B."/>
            <person name="Bloom T."/>
            <person name="Blye J."/>
            <person name="Boguslavskiy L."/>
            <person name="Borowsky M."/>
            <person name="Boukhgalter B."/>
            <person name="Brunache A."/>
            <person name="Butler J."/>
            <person name="Calixte N."/>
            <person name="Calvo S."/>
            <person name="Camarata J."/>
            <person name="Campo K."/>
            <person name="Chang J."/>
            <person name="Cheshatsang Y."/>
            <person name="Citroen M."/>
            <person name="Collymore A."/>
            <person name="Considine T."/>
            <person name="Cook A."/>
            <person name="Cooke P."/>
            <person name="Corum B."/>
            <person name="Cuomo C."/>
            <person name="David R."/>
            <person name="Dawoe T."/>
            <person name="Degray S."/>
            <person name="Dodge S."/>
            <person name="Dooley K."/>
            <person name="Dorje P."/>
            <person name="Dorjee K."/>
            <person name="Dorris L."/>
            <person name="Duffey N."/>
            <person name="Dupes A."/>
            <person name="Elkins T."/>
            <person name="Engels R."/>
            <person name="Erickson J."/>
            <person name="Farina A."/>
            <person name="Faro S."/>
            <person name="Ferreira P."/>
            <person name="Fischer H."/>
            <person name="Fitzgerald M."/>
            <person name="Foley K."/>
            <person name="Gage D."/>
            <person name="Galagan J."/>
            <person name="Gearin G."/>
            <person name="Gnerre S."/>
            <person name="Gnirke A."/>
            <person name="Goyette A."/>
            <person name="Graham J."/>
            <person name="Grandbois E."/>
            <person name="Gyaltsen K."/>
            <person name="Hafez N."/>
            <person name="Hagopian D."/>
            <person name="Hagos B."/>
            <person name="Hall J."/>
            <person name="Hatcher B."/>
            <person name="Heller A."/>
            <person name="Higgins H."/>
            <person name="Honan T."/>
            <person name="Horn A."/>
            <person name="Houde N."/>
            <person name="Hughes L."/>
            <person name="Hulme W."/>
            <person name="Husby E."/>
            <person name="Iliev I."/>
            <person name="Jaffe D."/>
            <person name="Jones C."/>
            <person name="Kamal M."/>
            <person name="Kamat A."/>
            <person name="Kamvysselis M."/>
            <person name="Karlsson E."/>
            <person name="Kells C."/>
            <person name="Kieu A."/>
            <person name="Kisner P."/>
            <person name="Kodira C."/>
            <person name="Kulbokas E."/>
            <person name="Labutti K."/>
            <person name="Lama D."/>
            <person name="Landers T."/>
            <person name="Leger J."/>
            <person name="Levine S."/>
            <person name="Lewis D."/>
            <person name="Lewis T."/>
            <person name="Lindblad-toh K."/>
            <person name="Liu X."/>
            <person name="Lokyitsang T."/>
            <person name="Lokyitsang Y."/>
            <person name="Lucien O."/>
            <person name="Lui A."/>
            <person name="Ma L.J."/>
            <person name="Mabbitt R."/>
            <person name="Macdonald J."/>
            <person name="Maclean C."/>
            <person name="Major J."/>
            <person name="Manning J."/>
            <person name="Marabella R."/>
            <person name="Maru K."/>
            <person name="Matthews C."/>
            <person name="Mauceli E."/>
            <person name="Mccarthy M."/>
            <person name="Mcdonough S."/>
            <person name="Mcghee T."/>
            <person name="Meldrim J."/>
            <person name="Meneus L."/>
            <person name="Mesirov J."/>
            <person name="Mihalev A."/>
            <person name="Mihova T."/>
            <person name="Mikkelsen T."/>
            <person name="Mlenga V."/>
            <person name="Moru K."/>
            <person name="Mozes J."/>
            <person name="Mulrain L."/>
            <person name="Munson G."/>
            <person name="Naylor J."/>
            <person name="Newes C."/>
            <person name="Nguyen C."/>
            <person name="Nguyen N."/>
            <person name="Nguyen T."/>
            <person name="Nicol R."/>
            <person name="Nielsen C."/>
            <person name="Nizzari M."/>
            <person name="Norbu C."/>
            <person name="Norbu N."/>
            <person name="O'donnell P."/>
            <person name="Okoawo O."/>
            <person name="O'leary S."/>
            <person name="Omotosho B."/>
            <person name="O'neill K."/>
            <person name="Osman S."/>
            <person name="Parker S."/>
            <person name="Perrin D."/>
            <person name="Phunkhang P."/>
            <person name="Piqani B."/>
            <person name="Purcell S."/>
            <person name="Rachupka T."/>
            <person name="Ramasamy U."/>
            <person name="Rameau R."/>
            <person name="Ray V."/>
            <person name="Raymond C."/>
            <person name="Retta R."/>
            <person name="Richardson S."/>
            <person name="Rise C."/>
            <person name="Rodriguez J."/>
            <person name="Rogers J."/>
            <person name="Rogov P."/>
            <person name="Rutman M."/>
            <person name="Schupbach R."/>
            <person name="Seaman C."/>
            <person name="Settipalli S."/>
            <person name="Sharpe T."/>
            <person name="Sheridan J."/>
            <person name="Sherpa N."/>
            <person name="Shi J."/>
            <person name="Smirnov S."/>
            <person name="Smith C."/>
            <person name="Sougnez C."/>
            <person name="Spencer B."/>
            <person name="Stalker J."/>
            <person name="Stange-thomann N."/>
            <person name="Stavropoulos S."/>
            <person name="Stetson K."/>
            <person name="Stone C."/>
            <person name="Stone S."/>
            <person name="Stubbs M."/>
            <person name="Talamas J."/>
            <person name="Tchuinga P."/>
            <person name="Tenzing P."/>
            <person name="Tesfaye S."/>
            <person name="Theodore J."/>
            <person name="Thoulutsang Y."/>
            <person name="Topham K."/>
            <person name="Towey S."/>
            <person name="Tsamla T."/>
            <person name="Tsomo N."/>
            <person name="Vallee D."/>
            <person name="Vassiliev H."/>
            <person name="Venkataraman V."/>
            <person name="Vinson J."/>
            <person name="Vo A."/>
            <person name="Wade C."/>
            <person name="Wang S."/>
            <person name="Wangchuk T."/>
            <person name="Wangdi T."/>
            <person name="Whittaker C."/>
            <person name="Wilkinson J."/>
            <person name="Wu Y."/>
            <person name="Wyman D."/>
            <person name="Yadav S."/>
            <person name="Yang S."/>
            <person name="Yang X."/>
            <person name="Yeager S."/>
            <person name="Yee E."/>
            <person name="Young G."/>
            <person name="Zainoun J."/>
            <person name="Zembeck L."/>
            <person name="Zimmer A."/>
            <person name="Zody M."/>
            <person name="Lander E."/>
        </authorList>
    </citation>
    <scope>NUCLEOTIDE SEQUENCE [LARGE SCALE GENOMIC DNA]</scope>
</reference>
<dbReference type="SMART" id="SM00276">
    <property type="entry name" value="GLECT"/>
    <property type="match status" value="1"/>
</dbReference>
<proteinExistence type="predicted"/>
<dbReference type="FunCoup" id="H2YEG1">
    <property type="interactions" value="11"/>
</dbReference>
<dbReference type="GeneTree" id="ENSGT00940000170041"/>
<sequence length="265" mass="30368">MSQPTITDPVVPFTEHVNGVFPGRTFTIVGTVLSNATRFSLNLIHTDDIGFHFNPRLEEGVVVLNSRVAGEWQSDKRHPLTGSEFILGEQFKIMLYCQDNKIRVFVNDKYLTKLKHRVELFNISHINMEGDISVQSLEFGMMGKYPDTGIHILDAVPNQPQPIPFPNIKFHTICVIGKSVDSGSEGFALNFLGEDEQDIALHINPRHSEQQIVRNTLLKGSWQDEERQLDIEYPFATNCPFMERNPRLPERCLPLYLRFTTWAWV</sequence>
<dbReference type="CDD" id="cd00070">
    <property type="entry name" value="GLECT"/>
    <property type="match status" value="1"/>
</dbReference>
<dbReference type="Gene3D" id="2.60.120.200">
    <property type="match status" value="2"/>
</dbReference>
<protein>
    <recommendedName>
        <fullName evidence="2">Galectin</fullName>
    </recommendedName>
</protein>
<reference evidence="4" key="2">
    <citation type="submission" date="2025-08" db="UniProtKB">
        <authorList>
            <consortium name="Ensembl"/>
        </authorList>
    </citation>
    <scope>IDENTIFICATION</scope>
</reference>
<feature type="domain" description="Galectin" evidence="3">
    <location>
        <begin position="159"/>
        <end position="265"/>
    </location>
</feature>
<dbReference type="InterPro" id="IPR013320">
    <property type="entry name" value="ConA-like_dom_sf"/>
</dbReference>
<keyword evidence="1 2" id="KW-0430">Lectin</keyword>
<evidence type="ECO:0000259" key="3">
    <source>
        <dbReference type="PROSITE" id="PS51304"/>
    </source>
</evidence>
<accession>H2YEG1</accession>
<keyword evidence="5" id="KW-1185">Reference proteome</keyword>
<dbReference type="PANTHER" id="PTHR11346">
    <property type="entry name" value="GALECTIN"/>
    <property type="match status" value="1"/>
</dbReference>
<dbReference type="InterPro" id="IPR001079">
    <property type="entry name" value="Galectin_CRD"/>
</dbReference>
<dbReference type="SUPFAM" id="SSF49899">
    <property type="entry name" value="Concanavalin A-like lectins/glucanases"/>
    <property type="match status" value="2"/>
</dbReference>
<evidence type="ECO:0000256" key="2">
    <source>
        <dbReference type="RuleBase" id="RU102079"/>
    </source>
</evidence>
<reference evidence="4" key="3">
    <citation type="submission" date="2025-09" db="UniProtKB">
        <authorList>
            <consortium name="Ensembl"/>
        </authorList>
    </citation>
    <scope>IDENTIFICATION</scope>
</reference>
<dbReference type="PROSITE" id="PS51304">
    <property type="entry name" value="GALECTIN"/>
    <property type="match status" value="2"/>
</dbReference>
<dbReference type="AlphaFoldDB" id="H2YEG1"/>
<dbReference type="Ensembl" id="ENSCSAVT00000003766.1">
    <property type="protein sequence ID" value="ENSCSAVP00000003709.1"/>
    <property type="gene ID" value="ENSCSAVG00000002197.1"/>
</dbReference>
<name>H2YEG1_CIOSA</name>
<dbReference type="InterPro" id="IPR044156">
    <property type="entry name" value="Galectin-like"/>
</dbReference>
<dbReference type="SMART" id="SM00908">
    <property type="entry name" value="Gal-bind_lectin"/>
    <property type="match status" value="2"/>
</dbReference>
<dbReference type="HOGENOM" id="CLU_037794_1_0_1"/>
<dbReference type="STRING" id="51511.ENSCSAVP00000003709"/>
<dbReference type="InParanoid" id="H2YEG1"/>
<evidence type="ECO:0000256" key="1">
    <source>
        <dbReference type="ARBA" id="ARBA00022734"/>
    </source>
</evidence>